<evidence type="ECO:0000256" key="3">
    <source>
        <dbReference type="SAM" id="MobiDB-lite"/>
    </source>
</evidence>
<dbReference type="InterPro" id="IPR000792">
    <property type="entry name" value="Tscrpt_reg_LuxR_C"/>
</dbReference>
<dbReference type="PROSITE" id="PS50043">
    <property type="entry name" value="HTH_LUXR_2"/>
    <property type="match status" value="1"/>
</dbReference>
<evidence type="ECO:0000259" key="4">
    <source>
        <dbReference type="PROSITE" id="PS50043"/>
    </source>
</evidence>
<dbReference type="Pfam" id="PF13191">
    <property type="entry name" value="AAA_16"/>
    <property type="match status" value="1"/>
</dbReference>
<dbReference type="InterPro" id="IPR041664">
    <property type="entry name" value="AAA_16"/>
</dbReference>
<dbReference type="RefSeq" id="WP_306750080.1">
    <property type="nucleotide sequence ID" value="NZ_NSDM01000018.1"/>
</dbReference>
<dbReference type="Proteomes" id="UP001225605">
    <property type="component" value="Unassembled WGS sequence"/>
</dbReference>
<reference evidence="5 6" key="1">
    <citation type="submission" date="2017-06" db="EMBL/GenBank/DDBJ databases">
        <title>Cultured bacterium strain Saccharothrix yanglingensis Hhs.015.</title>
        <authorList>
            <person name="Xia Y."/>
        </authorList>
    </citation>
    <scope>NUCLEOTIDE SEQUENCE [LARGE SCALE GENOMIC DNA]</scope>
    <source>
        <strain evidence="5 6">Hhs.015</strain>
    </source>
</reference>
<dbReference type="SMART" id="SM00421">
    <property type="entry name" value="HTH_LUXR"/>
    <property type="match status" value="1"/>
</dbReference>
<evidence type="ECO:0000256" key="2">
    <source>
        <dbReference type="ARBA" id="ARBA00022840"/>
    </source>
</evidence>
<dbReference type="PANTHER" id="PTHR16305:SF35">
    <property type="entry name" value="TRANSCRIPTIONAL ACTIVATOR DOMAIN"/>
    <property type="match status" value="1"/>
</dbReference>
<dbReference type="Pfam" id="PF00196">
    <property type="entry name" value="GerE"/>
    <property type="match status" value="1"/>
</dbReference>
<protein>
    <submittedName>
        <fullName evidence="5">LuxR family transcriptional regulator</fullName>
    </submittedName>
</protein>
<organism evidence="5 6">
    <name type="scientific">Saccharothrix yanglingensis</name>
    <dbReference type="NCBI Taxonomy" id="659496"/>
    <lineage>
        <taxon>Bacteria</taxon>
        <taxon>Bacillati</taxon>
        <taxon>Actinomycetota</taxon>
        <taxon>Actinomycetes</taxon>
        <taxon>Pseudonocardiales</taxon>
        <taxon>Pseudonocardiaceae</taxon>
        <taxon>Saccharothrix</taxon>
    </lineage>
</organism>
<dbReference type="SUPFAM" id="SSF46894">
    <property type="entry name" value="C-terminal effector domain of the bipartite response regulators"/>
    <property type="match status" value="1"/>
</dbReference>
<dbReference type="InterPro" id="IPR036388">
    <property type="entry name" value="WH-like_DNA-bd_sf"/>
</dbReference>
<accession>A0ABU0X8Q9</accession>
<dbReference type="InterPro" id="IPR011990">
    <property type="entry name" value="TPR-like_helical_dom_sf"/>
</dbReference>
<dbReference type="SUPFAM" id="SSF48452">
    <property type="entry name" value="TPR-like"/>
    <property type="match status" value="1"/>
</dbReference>
<feature type="domain" description="HTH luxR-type" evidence="4">
    <location>
        <begin position="848"/>
        <end position="913"/>
    </location>
</feature>
<dbReference type="PRINTS" id="PR00038">
    <property type="entry name" value="HTHLUXR"/>
</dbReference>
<dbReference type="InterPro" id="IPR027417">
    <property type="entry name" value="P-loop_NTPase"/>
</dbReference>
<keyword evidence="1" id="KW-0547">Nucleotide-binding</keyword>
<feature type="compositionally biased region" description="Basic and acidic residues" evidence="3">
    <location>
        <begin position="1"/>
        <end position="11"/>
    </location>
</feature>
<gene>
    <name evidence="5" type="ORF">CKY47_31655</name>
</gene>
<evidence type="ECO:0000313" key="6">
    <source>
        <dbReference type="Proteomes" id="UP001225605"/>
    </source>
</evidence>
<sequence length="915" mass="96804">MSAPRTLDRAAGRGGPLLGRERERASARGRVEAVEVGLRQLLMIRGDEGVGKSRLLDEVLDAAVVPAKTTVLRTRCEPELRNVSYGVARDLLGCPGGLPGHPDAFAVMHHLYRLAVDLMASGPLILAVDDLHWADEDSLDWLGYLLRRSRHRPLCLALTARTPLTRPITLLRGAFLGTGTTTIDLGPLPADAVDRLVTEALGDSVDEGVLTEVRRLSGGNSLLLTRLLARLADGSAPAIGGEVVITSVVDWLLAQPPQVARVARAIAVLGTGDPDLVAALSGVPARAVSAAADLLRSAGLLAPDGDGFEHDVVREAVLTGPPASRVVHMRARAARLLNDAGRPAEVVASHLLRLPAPDKPWMRAVLRAAADDTARRGAPRAAARFLQPLVDATPGDAALRAGLAGLLAHDDPSSALRHLDRALADAPDPRLRARIAVQHGETALALQRSPDAVRVLEPALDALVAAAGPTPSAEDGELLHHVRASLFMSAVDEKSTLRRALDRVLRLGEPAGDTPAERQLLAVLAVSDAIAGHPVEQAVRRAERALLLDEAACGGWTALASAFVLDLADDTAAAVTAVDRLVTRSRVEGALWAHWVALGTRATLLCGAGNFTSAGVDARLALEPSRHRAWRSHPVQPVVTLAHVLVREGDACRAADLLAAVEHPRLDDLLFDGHLFRMARASVRAELGDAEGALADLSWCGRSLAGAGVANPVFAPWWAEAALLLADQGRTAEAEAHVEHGERLAANWDVPRARGLVLLTRAAVDKGSTAVESMTEAVRVLETSSARYDLQRAEHRLGSALLRRGDTREAREHLRRAAELATLCGAPVAAARARALLLKAGGRMRNPTGDRADILTDSERRVARLAVGGATNREIAEALFVTARTVEVHLTSAYRKLGITGRAELATVFAGGEGD</sequence>
<dbReference type="CDD" id="cd06170">
    <property type="entry name" value="LuxR_C_like"/>
    <property type="match status" value="1"/>
</dbReference>
<dbReference type="PROSITE" id="PS00622">
    <property type="entry name" value="HTH_LUXR_1"/>
    <property type="match status" value="1"/>
</dbReference>
<dbReference type="Gene3D" id="1.25.40.10">
    <property type="entry name" value="Tetratricopeptide repeat domain"/>
    <property type="match status" value="1"/>
</dbReference>
<evidence type="ECO:0000256" key="1">
    <source>
        <dbReference type="ARBA" id="ARBA00022741"/>
    </source>
</evidence>
<dbReference type="InterPro" id="IPR016032">
    <property type="entry name" value="Sig_transdc_resp-reg_C-effctor"/>
</dbReference>
<keyword evidence="2" id="KW-0067">ATP-binding</keyword>
<comment type="caution">
    <text evidence="5">The sequence shown here is derived from an EMBL/GenBank/DDBJ whole genome shotgun (WGS) entry which is preliminary data.</text>
</comment>
<dbReference type="Gene3D" id="1.10.10.10">
    <property type="entry name" value="Winged helix-like DNA-binding domain superfamily/Winged helix DNA-binding domain"/>
    <property type="match status" value="1"/>
</dbReference>
<proteinExistence type="predicted"/>
<name>A0ABU0X8Q9_9PSEU</name>
<feature type="region of interest" description="Disordered" evidence="3">
    <location>
        <begin position="1"/>
        <end position="24"/>
    </location>
</feature>
<dbReference type="PANTHER" id="PTHR16305">
    <property type="entry name" value="TESTICULAR SOLUBLE ADENYLYL CYCLASE"/>
    <property type="match status" value="1"/>
</dbReference>
<keyword evidence="6" id="KW-1185">Reference proteome</keyword>
<dbReference type="SUPFAM" id="SSF52540">
    <property type="entry name" value="P-loop containing nucleoside triphosphate hydrolases"/>
    <property type="match status" value="1"/>
</dbReference>
<evidence type="ECO:0000313" key="5">
    <source>
        <dbReference type="EMBL" id="MDQ2588432.1"/>
    </source>
</evidence>
<dbReference type="EMBL" id="NSDM01000018">
    <property type="protein sequence ID" value="MDQ2588432.1"/>
    <property type="molecule type" value="Genomic_DNA"/>
</dbReference>